<accession>A0A173Y007</accession>
<sequence>MTSKELQQYLLREFPQENARCEWKEMKNLKNTFAGDEKNDVISYVSAMANIEGGHLVIGVQDKTLAIVGTDLSKFNLNAQSAVWKLIEHCTNLSSEGLSIDEYTTEDTHKTVWIIHIPKHLPRRPVYAHKKAWQRVEDSLVEMTQERLAVILEEPVFEAKDWSAEIVPNATIADLDELAVAKARIMFKKVHSSNIPSEEIDAWTLEDFLSNSGIMIGGKLTRAAIILLGKPVSVFKLRPAVVEVTWTLRDEFKNVVDYEHFTAPFILTVDKILSKIHNLTMRELPGGTLFPETMKQYDDYTIREALHNAIAHQDYTLQQRINFVENPGWIYYANGGSFIPGTLQKALETRGPQRHFRNECLCRAMVNFNMIDTVSRGIKKMFNEQRRRHFPMPDYEIDVLNKEVGVTIYGNTINEKYTQLLKENKTLTLEDCILLDSVQKGRRISDENVIDLLNRGLLEGTVSEYSISLDIAKRTKQLPHYTRTRGLDKAKLQQMILQYLQNAGSAGTKRDAIFDYLKDVLPKTKTPEQQERMVGNILVEMKEGGAIILKGRMWYVKS</sequence>
<dbReference type="InterPro" id="IPR007421">
    <property type="entry name" value="Schlafen_AlbA_2_dom"/>
</dbReference>
<dbReference type="AlphaFoldDB" id="A0A173Y007"/>
<dbReference type="Gene3D" id="3.30.950.30">
    <property type="entry name" value="Schlafen, AAA domain"/>
    <property type="match status" value="1"/>
</dbReference>
<dbReference type="InterPro" id="IPR038475">
    <property type="entry name" value="RecG_C_sf"/>
</dbReference>
<protein>
    <submittedName>
        <fullName evidence="2">Transcriptional regulator</fullName>
    </submittedName>
</protein>
<evidence type="ECO:0000313" key="2">
    <source>
        <dbReference type="EMBL" id="CUN57229.1"/>
    </source>
</evidence>
<dbReference type="PANTHER" id="PTHR30595">
    <property type="entry name" value="GLPR-RELATED TRANSCRIPTIONAL REPRESSOR"/>
    <property type="match status" value="1"/>
</dbReference>
<evidence type="ECO:0000313" key="3">
    <source>
        <dbReference type="Proteomes" id="UP000095517"/>
    </source>
</evidence>
<dbReference type="InterPro" id="IPR038461">
    <property type="entry name" value="Schlafen_AlbA_2_dom_sf"/>
</dbReference>
<name>A0A173Y007_9BACE</name>
<organism evidence="2 3">
    <name type="scientific">Bacteroides finegoldii</name>
    <dbReference type="NCBI Taxonomy" id="338188"/>
    <lineage>
        <taxon>Bacteria</taxon>
        <taxon>Pseudomonadati</taxon>
        <taxon>Bacteroidota</taxon>
        <taxon>Bacteroidia</taxon>
        <taxon>Bacteroidales</taxon>
        <taxon>Bacteroidaceae</taxon>
        <taxon>Bacteroides</taxon>
    </lineage>
</organism>
<dbReference type="PANTHER" id="PTHR30595:SF6">
    <property type="entry name" value="SCHLAFEN ALBA-2 DOMAIN-CONTAINING PROTEIN"/>
    <property type="match status" value="1"/>
</dbReference>
<dbReference type="Gene3D" id="3.30.565.60">
    <property type="match status" value="1"/>
</dbReference>
<evidence type="ECO:0000259" key="1">
    <source>
        <dbReference type="Pfam" id="PF04326"/>
    </source>
</evidence>
<dbReference type="STRING" id="338188.ERS852397_00468"/>
<reference evidence="2 3" key="1">
    <citation type="submission" date="2015-09" db="EMBL/GenBank/DDBJ databases">
        <authorList>
            <consortium name="Pathogen Informatics"/>
        </authorList>
    </citation>
    <scope>NUCLEOTIDE SEQUENCE [LARGE SCALE GENOMIC DNA]</scope>
    <source>
        <strain evidence="2 3">2789STDY5608840</strain>
    </source>
</reference>
<feature type="domain" description="Schlafen AlbA-2" evidence="1">
    <location>
        <begin position="20"/>
        <end position="143"/>
    </location>
</feature>
<dbReference type="Pfam" id="PF04326">
    <property type="entry name" value="SLFN_AlbA_2"/>
    <property type="match status" value="1"/>
</dbReference>
<dbReference type="Proteomes" id="UP000095517">
    <property type="component" value="Unassembled WGS sequence"/>
</dbReference>
<dbReference type="RefSeq" id="WP_055278369.1">
    <property type="nucleotide sequence ID" value="NZ_CABIXA010000002.1"/>
</dbReference>
<proteinExistence type="predicted"/>
<gene>
    <name evidence="2" type="ORF">ERS852397_00468</name>
</gene>
<dbReference type="EMBL" id="CYZH01000002">
    <property type="protein sequence ID" value="CUN57229.1"/>
    <property type="molecule type" value="Genomic_DNA"/>
</dbReference>